<feature type="domain" description="FHA" evidence="2">
    <location>
        <begin position="366"/>
        <end position="416"/>
    </location>
</feature>
<dbReference type="Gene3D" id="2.60.200.20">
    <property type="match status" value="1"/>
</dbReference>
<dbReference type="CDD" id="cd00060">
    <property type="entry name" value="FHA"/>
    <property type="match status" value="1"/>
</dbReference>
<dbReference type="InterPro" id="IPR045962">
    <property type="entry name" value="DUF6382"/>
</dbReference>
<keyword evidence="4" id="KW-1185">Reference proteome</keyword>
<organism evidence="3 4">
    <name type="scientific">Clostridium neuense</name>
    <dbReference type="NCBI Taxonomy" id="1728934"/>
    <lineage>
        <taxon>Bacteria</taxon>
        <taxon>Bacillati</taxon>
        <taxon>Bacillota</taxon>
        <taxon>Clostridia</taxon>
        <taxon>Eubacteriales</taxon>
        <taxon>Clostridiaceae</taxon>
        <taxon>Clostridium</taxon>
    </lineage>
</organism>
<dbReference type="EMBL" id="JBJIAA010000007">
    <property type="protein sequence ID" value="MFL0250729.1"/>
    <property type="molecule type" value="Genomic_DNA"/>
</dbReference>
<dbReference type="RefSeq" id="WP_406787392.1">
    <property type="nucleotide sequence ID" value="NZ_JBJIAA010000007.1"/>
</dbReference>
<feature type="transmembrane region" description="Helical" evidence="1">
    <location>
        <begin position="231"/>
        <end position="256"/>
    </location>
</feature>
<accession>A0ABW8TDZ4</accession>
<dbReference type="SUPFAM" id="SSF49879">
    <property type="entry name" value="SMAD/FHA domain"/>
    <property type="match status" value="1"/>
</dbReference>
<dbReference type="PANTHER" id="PTHR23308">
    <property type="entry name" value="NUCLEAR INHIBITOR OF PROTEIN PHOSPHATASE-1"/>
    <property type="match status" value="1"/>
</dbReference>
<proteinExistence type="predicted"/>
<dbReference type="Pfam" id="PF00498">
    <property type="entry name" value="FHA"/>
    <property type="match status" value="1"/>
</dbReference>
<dbReference type="Proteomes" id="UP001623592">
    <property type="component" value="Unassembled WGS sequence"/>
</dbReference>
<reference evidence="3 4" key="1">
    <citation type="submission" date="2024-11" db="EMBL/GenBank/DDBJ databases">
        <authorList>
            <person name="Heng Y.C."/>
            <person name="Lim A.C.H."/>
            <person name="Lee J.K.Y."/>
            <person name="Kittelmann S."/>
        </authorList>
    </citation>
    <scope>NUCLEOTIDE SEQUENCE [LARGE SCALE GENOMIC DNA]</scope>
    <source>
        <strain evidence="3 4">WILCCON 0114</strain>
    </source>
</reference>
<keyword evidence="1" id="KW-0472">Membrane</keyword>
<dbReference type="InterPro" id="IPR000253">
    <property type="entry name" value="FHA_dom"/>
</dbReference>
<protein>
    <submittedName>
        <fullName evidence="3">FHA domain-containing protein</fullName>
    </submittedName>
</protein>
<evidence type="ECO:0000256" key="1">
    <source>
        <dbReference type="SAM" id="Phobius"/>
    </source>
</evidence>
<dbReference type="Pfam" id="PF19909">
    <property type="entry name" value="DUF6382"/>
    <property type="match status" value="1"/>
</dbReference>
<evidence type="ECO:0000313" key="3">
    <source>
        <dbReference type="EMBL" id="MFL0250729.1"/>
    </source>
</evidence>
<feature type="transmembrane region" description="Helical" evidence="1">
    <location>
        <begin position="200"/>
        <end position="219"/>
    </location>
</feature>
<keyword evidence="1" id="KW-1133">Transmembrane helix</keyword>
<evidence type="ECO:0000313" key="4">
    <source>
        <dbReference type="Proteomes" id="UP001623592"/>
    </source>
</evidence>
<dbReference type="PROSITE" id="PS50006">
    <property type="entry name" value="FHA_DOMAIN"/>
    <property type="match status" value="1"/>
</dbReference>
<comment type="caution">
    <text evidence="3">The sequence shown here is derived from an EMBL/GenBank/DDBJ whole genome shotgun (WGS) entry which is preliminary data.</text>
</comment>
<keyword evidence="1" id="KW-0812">Transmembrane</keyword>
<evidence type="ECO:0000259" key="2">
    <source>
        <dbReference type="PROSITE" id="PS50006"/>
    </source>
</evidence>
<gene>
    <name evidence="3" type="ORF">ACJDT4_09885</name>
</gene>
<name>A0ABW8TDZ4_9CLOT</name>
<sequence>MSKVNFIKNIEFSDSNYIELVINSDSFIDDYQFSIVNGSGNNLINCIKDKYKANCILYYVESYIPLKNFILKNVFSIDEFKKVVEQIVDLILWIKKHKLVTSNLVIDIKYLFIDAYSHDIKFIYAPVSSNDYSNSTIENLKILLRQLVNSSQIRGGEELVGFILSKTNNDDFDINNFKNKISSFNKNNDRNSKKPSKFKGFVISFCSILFLCICVPLIGNYFKIKLIIQYIGYNALIGFSILFFTAELISFIIVCLTGNKKKSSEDEVYTNLKSDMSYENQQVKEDIDIVRRAEDAHKRVNKREYSPVIKEEFDLDSRKLKKENDHSILDEENGTSVLFNDSSNNAYIIKPDSEVADKIYIDKAEFNIGRDKVNSDFVIEKPTVSGKHAAILSDNGEYYIIDNNSSNGTYLNNVKLQPNKRYKLNSKDNIIFADQSYCFFCN</sequence>
<dbReference type="InterPro" id="IPR008984">
    <property type="entry name" value="SMAD_FHA_dom_sf"/>
</dbReference>
<dbReference type="InterPro" id="IPR050923">
    <property type="entry name" value="Cell_Proc_Reg/RNA_Proc"/>
</dbReference>
<dbReference type="SMART" id="SM00240">
    <property type="entry name" value="FHA"/>
    <property type="match status" value="1"/>
</dbReference>